<proteinExistence type="predicted"/>
<dbReference type="InterPro" id="IPR001633">
    <property type="entry name" value="EAL_dom"/>
</dbReference>
<dbReference type="PANTHER" id="PTHR44757">
    <property type="entry name" value="DIGUANYLATE CYCLASE DGCP"/>
    <property type="match status" value="1"/>
</dbReference>
<dbReference type="SUPFAM" id="SSF141868">
    <property type="entry name" value="EAL domain-like"/>
    <property type="match status" value="1"/>
</dbReference>
<evidence type="ECO:0000313" key="5">
    <source>
        <dbReference type="EMBL" id="NYH45362.1"/>
    </source>
</evidence>
<evidence type="ECO:0000259" key="4">
    <source>
        <dbReference type="PROSITE" id="PS50887"/>
    </source>
</evidence>
<dbReference type="InterPro" id="IPR043128">
    <property type="entry name" value="Rev_trsase/Diguanyl_cyclase"/>
</dbReference>
<evidence type="ECO:0000313" key="6">
    <source>
        <dbReference type="Proteomes" id="UP000523545"/>
    </source>
</evidence>
<dbReference type="InterPro" id="IPR035919">
    <property type="entry name" value="EAL_sf"/>
</dbReference>
<comment type="caution">
    <text evidence="5">The sequence shown here is derived from an EMBL/GenBank/DDBJ whole genome shotgun (WGS) entry which is preliminary data.</text>
</comment>
<gene>
    <name evidence="5" type="ORF">HNR22_005089</name>
</gene>
<feature type="transmembrane region" description="Helical" evidence="2">
    <location>
        <begin position="87"/>
        <end position="110"/>
    </location>
</feature>
<accession>A0A7Y9X525</accession>
<dbReference type="SUPFAM" id="SSF55073">
    <property type="entry name" value="Nucleotide cyclase"/>
    <property type="match status" value="1"/>
</dbReference>
<organism evidence="5 6">
    <name type="scientific">Micromonospora jinlongensis</name>
    <dbReference type="NCBI Taxonomy" id="1287877"/>
    <lineage>
        <taxon>Bacteria</taxon>
        <taxon>Bacillati</taxon>
        <taxon>Actinomycetota</taxon>
        <taxon>Actinomycetes</taxon>
        <taxon>Micromonosporales</taxon>
        <taxon>Micromonosporaceae</taxon>
        <taxon>Micromonospora</taxon>
    </lineage>
</organism>
<feature type="region of interest" description="Disordered" evidence="1">
    <location>
        <begin position="435"/>
        <end position="477"/>
    </location>
</feature>
<sequence>MEVADPRNSLPPGRATPFATFVVGILVVAALTAAVPLASLPDEVSRLPVAFWTMAALAVVCDARPFVPPGRRQTSAVFPSTCFTFAILLGWGLGPAVVVQAMGVIVSGWRMRHAAWRTAFNVGQYVCALAAAYGVILLGSGTIFSGGRLHWTDMAAVGGATLAWFVVNYGLVSWAVRLRFGDRWWPTLRRGLGFELLSTGSLLLLAPVLVAAARVSAALIPLVLVPLFAVYRMARLTVEQQHLAAADPLTGLPNRKALLAEVAEQVHLHAERTARGEPDGQLALLLIDLDRFKNVNDALGHAVGDRLLVEVSARLTDVQPRPQMIARLGGDEFAIVMTGLTDVGQARELADQVVQALAEPVPLDGLPLDVGGSIGIALFPEHGEDFATLMRHADVAMYDAKHRNDTVAVYAPESDHNSAERLGLLADLRRVLESSPSSDLFDTDPADQADGAFDTDPADQRPAEHAGQDQRGEHAEQVQLGRHAEQGEHADGHGRDGVSNGAERAVDVPLAATAEVRGGDGAALPIGSPAEAAPHTATAPAAATAPPTANRWWGRRRRNDAELVHADELINRIATGADPIRGRGSRSAVTGTRSGSTRERRAGAGIGRRSSNGGAAPARGNGGLGRRRDIGAGGSGHPVESTGWAHADGDTADDAGEITMYYQPQIAIATGEVVGVEALLRWRHPRRGMVDPEELIRVAEQSAVMRLLTRRVVDDVVEQLAKWSAAGIGLRAALNVSVRDLHTGDVADQIADRLARYGVPADRLQVEITEGALMADPRRVLATISQLHRIGVAISLDDFGTGYSSLQHLRRLPLSEVKVDRSFVLGMAEDADDAAIVRSMIELAGALGLRVVAEGVEDERTWRMLHAAGCDAAQGWFYARPMPAEELVTWLARYRPVRPSGPAQSDIGRRPTR</sequence>
<feature type="domain" description="EAL" evidence="3">
    <location>
        <begin position="642"/>
        <end position="895"/>
    </location>
</feature>
<dbReference type="InterPro" id="IPR000160">
    <property type="entry name" value="GGDEF_dom"/>
</dbReference>
<feature type="compositionally biased region" description="Low complexity" evidence="1">
    <location>
        <begin position="607"/>
        <end position="619"/>
    </location>
</feature>
<name>A0A7Y9X525_9ACTN</name>
<dbReference type="InterPro" id="IPR052155">
    <property type="entry name" value="Biofilm_reg_signaling"/>
</dbReference>
<feature type="transmembrane region" description="Helical" evidence="2">
    <location>
        <begin position="18"/>
        <end position="37"/>
    </location>
</feature>
<dbReference type="CDD" id="cd01949">
    <property type="entry name" value="GGDEF"/>
    <property type="match status" value="1"/>
</dbReference>
<dbReference type="PROSITE" id="PS50883">
    <property type="entry name" value="EAL"/>
    <property type="match status" value="1"/>
</dbReference>
<evidence type="ECO:0000256" key="1">
    <source>
        <dbReference type="SAM" id="MobiDB-lite"/>
    </source>
</evidence>
<dbReference type="PANTHER" id="PTHR44757:SF2">
    <property type="entry name" value="BIOFILM ARCHITECTURE MAINTENANCE PROTEIN MBAA"/>
    <property type="match status" value="1"/>
</dbReference>
<dbReference type="EMBL" id="JACCHK010000001">
    <property type="protein sequence ID" value="NYH45362.1"/>
    <property type="molecule type" value="Genomic_DNA"/>
</dbReference>
<dbReference type="Gene3D" id="3.20.20.450">
    <property type="entry name" value="EAL domain"/>
    <property type="match status" value="1"/>
</dbReference>
<feature type="transmembrane region" description="Helical" evidence="2">
    <location>
        <begin position="122"/>
        <end position="144"/>
    </location>
</feature>
<keyword evidence="6" id="KW-1185">Reference proteome</keyword>
<dbReference type="Pfam" id="PF00990">
    <property type="entry name" value="GGDEF"/>
    <property type="match status" value="1"/>
</dbReference>
<keyword evidence="2" id="KW-0472">Membrane</keyword>
<feature type="domain" description="GGDEF" evidence="4">
    <location>
        <begin position="280"/>
        <end position="412"/>
    </location>
</feature>
<feature type="region of interest" description="Disordered" evidence="1">
    <location>
        <begin position="577"/>
        <end position="650"/>
    </location>
</feature>
<dbReference type="Gene3D" id="3.30.70.270">
    <property type="match status" value="1"/>
</dbReference>
<feature type="compositionally biased region" description="Basic and acidic residues" evidence="1">
    <location>
        <begin position="458"/>
        <end position="477"/>
    </location>
</feature>
<dbReference type="PROSITE" id="PS50887">
    <property type="entry name" value="GGDEF"/>
    <property type="match status" value="1"/>
</dbReference>
<dbReference type="Pfam" id="PF00563">
    <property type="entry name" value="EAL"/>
    <property type="match status" value="1"/>
</dbReference>
<keyword evidence="2" id="KW-1133">Transmembrane helix</keyword>
<dbReference type="SMART" id="SM00052">
    <property type="entry name" value="EAL"/>
    <property type="match status" value="1"/>
</dbReference>
<evidence type="ECO:0000256" key="2">
    <source>
        <dbReference type="SAM" id="Phobius"/>
    </source>
</evidence>
<dbReference type="AlphaFoldDB" id="A0A7Y9X525"/>
<feature type="transmembrane region" description="Helical" evidence="2">
    <location>
        <begin position="192"/>
        <end position="210"/>
    </location>
</feature>
<dbReference type="SMART" id="SM00267">
    <property type="entry name" value="GGDEF"/>
    <property type="match status" value="1"/>
</dbReference>
<feature type="compositionally biased region" description="Low complexity" evidence="1">
    <location>
        <begin position="529"/>
        <end position="549"/>
    </location>
</feature>
<feature type="transmembrane region" description="Helical" evidence="2">
    <location>
        <begin position="156"/>
        <end position="180"/>
    </location>
</feature>
<dbReference type="RefSeq" id="WP_179782468.1">
    <property type="nucleotide sequence ID" value="NZ_JACCHK010000001.1"/>
</dbReference>
<protein>
    <submittedName>
        <fullName evidence="5">Diguanylate cyclase (GGDEF)-like protein</fullName>
    </submittedName>
</protein>
<keyword evidence="2" id="KW-0812">Transmembrane</keyword>
<evidence type="ECO:0000259" key="3">
    <source>
        <dbReference type="PROSITE" id="PS50883"/>
    </source>
</evidence>
<dbReference type="Proteomes" id="UP000523545">
    <property type="component" value="Unassembled WGS sequence"/>
</dbReference>
<dbReference type="CDD" id="cd01948">
    <property type="entry name" value="EAL"/>
    <property type="match status" value="1"/>
</dbReference>
<dbReference type="InterPro" id="IPR029787">
    <property type="entry name" value="Nucleotide_cyclase"/>
</dbReference>
<dbReference type="NCBIfam" id="TIGR00254">
    <property type="entry name" value="GGDEF"/>
    <property type="match status" value="1"/>
</dbReference>
<reference evidence="5 6" key="1">
    <citation type="submission" date="2020-07" db="EMBL/GenBank/DDBJ databases">
        <title>Sequencing the genomes of 1000 actinobacteria strains.</title>
        <authorList>
            <person name="Klenk H.-P."/>
        </authorList>
    </citation>
    <scope>NUCLEOTIDE SEQUENCE [LARGE SCALE GENOMIC DNA]</scope>
    <source>
        <strain evidence="5 6">DSM 45876</strain>
    </source>
</reference>
<feature type="region of interest" description="Disordered" evidence="1">
    <location>
        <begin position="521"/>
        <end position="554"/>
    </location>
</feature>
<feature type="transmembrane region" description="Helical" evidence="2">
    <location>
        <begin position="49"/>
        <end position="67"/>
    </location>
</feature>